<feature type="compositionally biased region" description="Basic and acidic residues" evidence="1">
    <location>
        <begin position="70"/>
        <end position="81"/>
    </location>
</feature>
<proteinExistence type="predicted"/>
<feature type="region of interest" description="Disordered" evidence="1">
    <location>
        <begin position="61"/>
        <end position="81"/>
    </location>
</feature>
<comment type="caution">
    <text evidence="2">The sequence shown here is derived from an EMBL/GenBank/DDBJ whole genome shotgun (WGS) entry which is preliminary data.</text>
</comment>
<protein>
    <submittedName>
        <fullName evidence="2">Uncharacterized protein</fullName>
    </submittedName>
</protein>
<name>A0A0S8G7V9_UNCT6</name>
<evidence type="ECO:0000256" key="1">
    <source>
        <dbReference type="SAM" id="MobiDB-lite"/>
    </source>
</evidence>
<dbReference type="Proteomes" id="UP000051717">
    <property type="component" value="Unassembled WGS sequence"/>
</dbReference>
<dbReference type="AlphaFoldDB" id="A0A0S8G7V9"/>
<dbReference type="EMBL" id="LJUI01000084">
    <property type="protein sequence ID" value="KPK68235.1"/>
    <property type="molecule type" value="Genomic_DNA"/>
</dbReference>
<accession>A0A0S8G7V9</accession>
<organism evidence="2 3">
    <name type="scientific">candidate division TA06 bacterium SM23_40</name>
    <dbReference type="NCBI Taxonomy" id="1703774"/>
    <lineage>
        <taxon>Bacteria</taxon>
        <taxon>Bacteria division TA06</taxon>
    </lineage>
</organism>
<reference evidence="2 3" key="1">
    <citation type="journal article" date="2015" name="Microbiome">
        <title>Genomic resolution of linkages in carbon, nitrogen, and sulfur cycling among widespread estuary sediment bacteria.</title>
        <authorList>
            <person name="Baker B.J."/>
            <person name="Lazar C.S."/>
            <person name="Teske A.P."/>
            <person name="Dick G.J."/>
        </authorList>
    </citation>
    <scope>NUCLEOTIDE SEQUENCE [LARGE SCALE GENOMIC DNA]</scope>
    <source>
        <strain evidence="2">SM23_40</strain>
    </source>
</reference>
<evidence type="ECO:0000313" key="3">
    <source>
        <dbReference type="Proteomes" id="UP000051717"/>
    </source>
</evidence>
<evidence type="ECO:0000313" key="2">
    <source>
        <dbReference type="EMBL" id="KPK68235.1"/>
    </source>
</evidence>
<gene>
    <name evidence="2" type="ORF">AMJ82_08715</name>
</gene>
<feature type="region of interest" description="Disordered" evidence="1">
    <location>
        <begin position="135"/>
        <end position="159"/>
    </location>
</feature>
<sequence length="159" mass="17877">MTIEAPPETVNQLRSIYEMLTQMDLQLDAIVAELRAIRTSLGDYAEGLLAASLGAEGAGEVTSTTGIWDGTERRKGADRRKGFERRRSAVHEFEIPPAWEHLSKEAREDIVQALGSSLDQPLSYRKLWNRLSEETKREIRQKSAAHASEQKKRGKARTT</sequence>